<keyword evidence="1" id="KW-0175">Coiled coil</keyword>
<evidence type="ECO:0000313" key="3">
    <source>
        <dbReference type="Proteomes" id="UP000286912"/>
    </source>
</evidence>
<keyword evidence="3" id="KW-1185">Reference proteome</keyword>
<dbReference type="EMBL" id="RZHD01000010">
    <property type="protein sequence ID" value="RUR43472.1"/>
    <property type="molecule type" value="Genomic_DNA"/>
</dbReference>
<gene>
    <name evidence="2" type="ORF">ELY37_17410</name>
</gene>
<name>A0A433L8I7_9GAMM</name>
<feature type="coiled-coil region" evidence="1">
    <location>
        <begin position="21"/>
        <end position="69"/>
    </location>
</feature>
<reference evidence="2 3" key="1">
    <citation type="submission" date="2018-12" db="EMBL/GenBank/DDBJ databases">
        <title>three novel Halomonas strain isolated from plants.</title>
        <authorList>
            <person name="Sun C."/>
        </authorList>
    </citation>
    <scope>NUCLEOTIDE SEQUENCE [LARGE SCALE GENOMIC DNA]</scope>
    <source>
        <strain evidence="2 3">RC</strain>
    </source>
</reference>
<sequence>MIAVHQGTGVEFSAIYRRLVINQLIRRVEFLEAEKYELAAEKKMLAAENAKLRSEVAQQAKQIANLKVV</sequence>
<dbReference type="RefSeq" id="WP_126950945.1">
    <property type="nucleotide sequence ID" value="NZ_RZHD01000010.1"/>
</dbReference>
<comment type="caution">
    <text evidence="2">The sequence shown here is derived from an EMBL/GenBank/DDBJ whole genome shotgun (WGS) entry which is preliminary data.</text>
</comment>
<proteinExistence type="predicted"/>
<organism evidence="2 3">
    <name type="scientific">Vreelandella populi</name>
    <dbReference type="NCBI Taxonomy" id="2498858"/>
    <lineage>
        <taxon>Bacteria</taxon>
        <taxon>Pseudomonadati</taxon>
        <taxon>Pseudomonadota</taxon>
        <taxon>Gammaproteobacteria</taxon>
        <taxon>Oceanospirillales</taxon>
        <taxon>Halomonadaceae</taxon>
        <taxon>Vreelandella</taxon>
    </lineage>
</organism>
<dbReference type="Proteomes" id="UP000286912">
    <property type="component" value="Unassembled WGS sequence"/>
</dbReference>
<accession>A0A433L8I7</accession>
<protein>
    <submittedName>
        <fullName evidence="2">Uncharacterized protein</fullName>
    </submittedName>
</protein>
<evidence type="ECO:0000313" key="2">
    <source>
        <dbReference type="EMBL" id="RUR43472.1"/>
    </source>
</evidence>
<dbReference type="AlphaFoldDB" id="A0A433L8I7"/>
<evidence type="ECO:0000256" key="1">
    <source>
        <dbReference type="SAM" id="Coils"/>
    </source>
</evidence>